<dbReference type="AlphaFoldDB" id="A0A701ZG86"/>
<organism evidence="1">
    <name type="scientific">Salmonella enterica</name>
    <name type="common">Salmonella choleraesuis</name>
    <dbReference type="NCBI Taxonomy" id="28901"/>
    <lineage>
        <taxon>Bacteria</taxon>
        <taxon>Pseudomonadati</taxon>
        <taxon>Pseudomonadota</taxon>
        <taxon>Gammaproteobacteria</taxon>
        <taxon>Enterobacterales</taxon>
        <taxon>Enterobacteriaceae</taxon>
        <taxon>Salmonella</taxon>
    </lineage>
</organism>
<reference evidence="1" key="1">
    <citation type="journal article" date="2018" name="Genome Biol.">
        <title>SKESA: strategic k-mer extension for scrupulous assemblies.</title>
        <authorList>
            <person name="Souvorov A."/>
            <person name="Agarwala R."/>
            <person name="Lipman D.J."/>
        </authorList>
    </citation>
    <scope>NUCLEOTIDE SEQUENCE</scope>
    <source>
        <strain evidence="1">232-84</strain>
    </source>
</reference>
<sequence>MAWYIDSKSVKKNEVEGANAKYNKIRKPGEKPSSPGIYRCQSCGFEDLINRKCDKLPPCSNCQDNGHKNNTWKLLVKAEDA</sequence>
<comment type="caution">
    <text evidence="1">The sequence shown here is derived from an EMBL/GenBank/DDBJ whole genome shotgun (WGS) entry which is preliminary data.</text>
</comment>
<protein>
    <submittedName>
        <fullName evidence="1">Uncharacterized protein</fullName>
    </submittedName>
</protein>
<accession>A0A701ZG86</accession>
<dbReference type="RefSeq" id="WP_079793249.1">
    <property type="nucleotide sequence ID" value="NZ_MXNY01000018.1"/>
</dbReference>
<reference evidence="1" key="2">
    <citation type="submission" date="2018-07" db="EMBL/GenBank/DDBJ databases">
        <authorList>
            <consortium name="NCBI Pathogen Detection Project"/>
        </authorList>
    </citation>
    <scope>NUCLEOTIDE SEQUENCE</scope>
    <source>
        <strain evidence="1">232-84</strain>
    </source>
</reference>
<proteinExistence type="predicted"/>
<gene>
    <name evidence="1" type="ORF">G0B27_19890</name>
</gene>
<name>A0A701ZG86_SALER</name>
<evidence type="ECO:0000313" key="1">
    <source>
        <dbReference type="EMBL" id="HAC6576425.1"/>
    </source>
</evidence>
<dbReference type="EMBL" id="DAAMGM010000020">
    <property type="protein sequence ID" value="HAC6576425.1"/>
    <property type="molecule type" value="Genomic_DNA"/>
</dbReference>